<dbReference type="EMBL" id="CM016556">
    <property type="protein sequence ID" value="TKW15289.1"/>
    <property type="molecule type" value="Genomic_DNA"/>
</dbReference>
<feature type="region of interest" description="Disordered" evidence="1">
    <location>
        <begin position="1"/>
        <end position="32"/>
    </location>
</feature>
<dbReference type="Proteomes" id="UP000298652">
    <property type="component" value="Chromosome 5"/>
</dbReference>
<evidence type="ECO:0000256" key="1">
    <source>
        <dbReference type="SAM" id="MobiDB-lite"/>
    </source>
</evidence>
<proteinExistence type="predicted"/>
<sequence length="80" mass="8315">MDRNLRVEGIDPSPSSGAATRRRPSAPAPPPGVPCCWPSTPLRSGVPSIVLWRSAPLCSGDYSAVLGTLLPSALVFMAAQ</sequence>
<name>A0A4U6UMW8_SETVI</name>
<accession>A0A4U6UMW8</accession>
<dbReference type="AlphaFoldDB" id="A0A4U6UMW8"/>
<organism evidence="2 3">
    <name type="scientific">Setaria viridis</name>
    <name type="common">Green bristlegrass</name>
    <name type="synonym">Setaria italica subsp. viridis</name>
    <dbReference type="NCBI Taxonomy" id="4556"/>
    <lineage>
        <taxon>Eukaryota</taxon>
        <taxon>Viridiplantae</taxon>
        <taxon>Streptophyta</taxon>
        <taxon>Embryophyta</taxon>
        <taxon>Tracheophyta</taxon>
        <taxon>Spermatophyta</taxon>
        <taxon>Magnoliopsida</taxon>
        <taxon>Liliopsida</taxon>
        <taxon>Poales</taxon>
        <taxon>Poaceae</taxon>
        <taxon>PACMAD clade</taxon>
        <taxon>Panicoideae</taxon>
        <taxon>Panicodae</taxon>
        <taxon>Paniceae</taxon>
        <taxon>Cenchrinae</taxon>
        <taxon>Setaria</taxon>
    </lineage>
</organism>
<protein>
    <submittedName>
        <fullName evidence="2">Uncharacterized protein</fullName>
    </submittedName>
</protein>
<evidence type="ECO:0000313" key="3">
    <source>
        <dbReference type="Proteomes" id="UP000298652"/>
    </source>
</evidence>
<gene>
    <name evidence="2" type="ORF">SEVIR_5G227650v2</name>
</gene>
<evidence type="ECO:0000313" key="2">
    <source>
        <dbReference type="EMBL" id="TKW15289.1"/>
    </source>
</evidence>
<keyword evidence="3" id="KW-1185">Reference proteome</keyword>
<dbReference type="Gramene" id="TKW15289">
    <property type="protein sequence ID" value="TKW15289"/>
    <property type="gene ID" value="SEVIR_5G227650v2"/>
</dbReference>
<reference evidence="2" key="1">
    <citation type="submission" date="2019-03" db="EMBL/GenBank/DDBJ databases">
        <title>WGS assembly of Setaria viridis.</title>
        <authorList>
            <person name="Huang P."/>
            <person name="Jenkins J."/>
            <person name="Grimwood J."/>
            <person name="Barry K."/>
            <person name="Healey A."/>
            <person name="Mamidi S."/>
            <person name="Sreedasyam A."/>
            <person name="Shu S."/>
            <person name="Feldman M."/>
            <person name="Wu J."/>
            <person name="Yu Y."/>
            <person name="Chen C."/>
            <person name="Johnson J."/>
            <person name="Rokhsar D."/>
            <person name="Baxter I."/>
            <person name="Schmutz J."/>
            <person name="Brutnell T."/>
            <person name="Kellogg E."/>
        </authorList>
    </citation>
    <scope>NUCLEOTIDE SEQUENCE [LARGE SCALE GENOMIC DNA]</scope>
</reference>